<dbReference type="FunFam" id="3.30.565.10:FF:000028">
    <property type="entry name" value="PAS sensor protein"/>
    <property type="match status" value="1"/>
</dbReference>
<accession>A0A2Z4JAC8</accession>
<organism evidence="3 4">
    <name type="scientific">Streptomyces cadmiisoli</name>
    <dbReference type="NCBI Taxonomy" id="2184053"/>
    <lineage>
        <taxon>Bacteria</taxon>
        <taxon>Bacillati</taxon>
        <taxon>Actinomycetota</taxon>
        <taxon>Actinomycetes</taxon>
        <taxon>Kitasatosporales</taxon>
        <taxon>Streptomycetaceae</taxon>
        <taxon>Streptomyces</taxon>
        <taxon>Streptomyces aurantiacus group</taxon>
    </lineage>
</organism>
<evidence type="ECO:0000313" key="3">
    <source>
        <dbReference type="EMBL" id="AWW41333.1"/>
    </source>
</evidence>
<keyword evidence="4" id="KW-1185">Reference proteome</keyword>
<dbReference type="Pfam" id="PF08448">
    <property type="entry name" value="PAS_4"/>
    <property type="match status" value="1"/>
</dbReference>
<reference evidence="3 4" key="1">
    <citation type="journal article" date="2019" name="Int. J. Syst. Evol. Microbiol.">
        <title>Streptomyces cadmiisoli sp. nov., a novel actinomycete isolated from cadmium-contaminated soil.</title>
        <authorList>
            <person name="Li K."/>
            <person name="Tang X."/>
            <person name="Zhao J."/>
            <person name="Guo Y."/>
            <person name="Tang Y."/>
            <person name="Gao J."/>
        </authorList>
    </citation>
    <scope>NUCLEOTIDE SEQUENCE [LARGE SCALE GENOMIC DNA]</scope>
    <source>
        <strain evidence="3 4">ZFG47</strain>
    </source>
</reference>
<dbReference type="CDD" id="cd00130">
    <property type="entry name" value="PAS"/>
    <property type="match status" value="1"/>
</dbReference>
<dbReference type="InterPro" id="IPR013656">
    <property type="entry name" value="PAS_4"/>
</dbReference>
<dbReference type="InterPro" id="IPR036457">
    <property type="entry name" value="PPM-type-like_dom_sf"/>
</dbReference>
<dbReference type="SUPFAM" id="SSF55785">
    <property type="entry name" value="PYP-like sensor domain (PAS domain)"/>
    <property type="match status" value="2"/>
</dbReference>
<dbReference type="SMART" id="SM00331">
    <property type="entry name" value="PP2C_SIG"/>
    <property type="match status" value="1"/>
</dbReference>
<evidence type="ECO:0000256" key="1">
    <source>
        <dbReference type="ARBA" id="ARBA00022801"/>
    </source>
</evidence>
<dbReference type="InterPro" id="IPR003018">
    <property type="entry name" value="GAF"/>
</dbReference>
<dbReference type="PANTHER" id="PTHR43156:SF2">
    <property type="entry name" value="STAGE II SPORULATION PROTEIN E"/>
    <property type="match status" value="1"/>
</dbReference>
<dbReference type="SMART" id="SM00091">
    <property type="entry name" value="PAS"/>
    <property type="match status" value="2"/>
</dbReference>
<dbReference type="Pfam" id="PF01590">
    <property type="entry name" value="GAF"/>
    <property type="match status" value="1"/>
</dbReference>
<dbReference type="KEGG" id="scad:DN051_35550"/>
<dbReference type="SUPFAM" id="SSF55781">
    <property type="entry name" value="GAF domain-like"/>
    <property type="match status" value="1"/>
</dbReference>
<dbReference type="Gene3D" id="3.30.565.10">
    <property type="entry name" value="Histidine kinase-like ATPase, C-terminal domain"/>
    <property type="match status" value="1"/>
</dbReference>
<dbReference type="EMBL" id="CP030073">
    <property type="protein sequence ID" value="AWW41333.1"/>
    <property type="molecule type" value="Genomic_DNA"/>
</dbReference>
<dbReference type="InterPro" id="IPR029016">
    <property type="entry name" value="GAF-like_dom_sf"/>
</dbReference>
<dbReference type="InterPro" id="IPR000014">
    <property type="entry name" value="PAS"/>
</dbReference>
<dbReference type="Pfam" id="PF13581">
    <property type="entry name" value="HATPase_c_2"/>
    <property type="match status" value="1"/>
</dbReference>
<evidence type="ECO:0000313" key="4">
    <source>
        <dbReference type="Proteomes" id="UP000249616"/>
    </source>
</evidence>
<gene>
    <name evidence="3" type="ORF">DN051_35550</name>
</gene>
<dbReference type="Proteomes" id="UP000249616">
    <property type="component" value="Chromosome"/>
</dbReference>
<sequence>MPYMSFFAMLAHGTMRGLVAVSTSHAADRRSSAPGVHADADLVVDRHGAVTHWSRAAHDLLGFTAAEMRGRPVSGLLAPEQPVALGGGPDGRDLTAPVVLRCRDGHTEPCRVRIRPAGHAPGSWTVQVTAAADESEAQVVDEAVLNALFTQSPTSLCVYGSDLRLRRFNPAAEGMQGVFAAGSLGLMPHELWPDSNSDEFEERMQDVLESGVPVVNFDKRGRPPDDPEHEHVHANSIFRLEDPGGRVVGLATTAVEITERRTAEERIALLADASALIGTSLDVVETGQQLAAVAVPRFADATAVDVFAPVIAGEEPDPARDDLLRTGLRYVPAAACREGPAPAGQPRFPYPVSAGERLTDVEPRRVEIMLPGDDGEPLYRGTTGLRPAHSLVVPMKARGVVLGVVTFYRLGLSSPFSDFDVLTARDLATRAALSFDNARRYTREHIAARAMQRELLPQHVAPQSAVQTADHFVPAGSGANWFDVIPLSGARVALVVGTTDEAGLSGAAAIGRLAAAVHALADLDLDPEEVLARLDTLVVRIAGEQRAGTAPRDDGTGAAITCVYAVYDPATGRLTLAGAGHAPPVVARPDGSVQALTGAVGAPLGTSDRERSSQEVELPADSTLLFYAPAVTADGRPTREAPQWLTRAMASSSDAFLEQLRNEVVKASPPEEASRRGSVLLLARTQRLDDDRMSTWDLPSDPAVVATARSLVQRQLEVWGLEETAFVTELVVSELVTNAIRHAEGPVRLRVIRDQDALICEVSDASTTAPHLRHARSGDEGGRGLFLVAQLTRRWGTRFSGTGKTIWTEQGVEGDVRP</sequence>
<dbReference type="SUPFAM" id="SSF55874">
    <property type="entry name" value="ATPase domain of HSP90 chaperone/DNA topoisomerase II/histidine kinase"/>
    <property type="match status" value="1"/>
</dbReference>
<dbReference type="Gene3D" id="3.60.40.10">
    <property type="entry name" value="PPM-type phosphatase domain"/>
    <property type="match status" value="1"/>
</dbReference>
<dbReference type="InterPro" id="IPR035965">
    <property type="entry name" value="PAS-like_dom_sf"/>
</dbReference>
<dbReference type="PANTHER" id="PTHR43156">
    <property type="entry name" value="STAGE II SPORULATION PROTEIN E-RELATED"/>
    <property type="match status" value="1"/>
</dbReference>
<dbReference type="Gene3D" id="3.30.450.20">
    <property type="entry name" value="PAS domain"/>
    <property type="match status" value="2"/>
</dbReference>
<dbReference type="Gene3D" id="3.30.450.40">
    <property type="match status" value="1"/>
</dbReference>
<dbReference type="Pfam" id="PF07228">
    <property type="entry name" value="SpoIIE"/>
    <property type="match status" value="1"/>
</dbReference>
<dbReference type="PROSITE" id="PS50112">
    <property type="entry name" value="PAS"/>
    <property type="match status" value="1"/>
</dbReference>
<proteinExistence type="predicted"/>
<dbReference type="AlphaFoldDB" id="A0A2Z4JAC8"/>
<dbReference type="GO" id="GO:0016791">
    <property type="term" value="F:phosphatase activity"/>
    <property type="evidence" value="ECO:0007669"/>
    <property type="project" value="TreeGrafter"/>
</dbReference>
<dbReference type="InterPro" id="IPR036890">
    <property type="entry name" value="HATPase_C_sf"/>
</dbReference>
<dbReference type="SMART" id="SM00065">
    <property type="entry name" value="GAF"/>
    <property type="match status" value="1"/>
</dbReference>
<dbReference type="GO" id="GO:0006355">
    <property type="term" value="P:regulation of DNA-templated transcription"/>
    <property type="evidence" value="ECO:0007669"/>
    <property type="project" value="InterPro"/>
</dbReference>
<dbReference type="InterPro" id="IPR052016">
    <property type="entry name" value="Bact_Sigma-Reg"/>
</dbReference>
<dbReference type="InterPro" id="IPR001932">
    <property type="entry name" value="PPM-type_phosphatase-like_dom"/>
</dbReference>
<protein>
    <recommendedName>
        <fullName evidence="2">PAS domain-containing protein</fullName>
    </recommendedName>
</protein>
<dbReference type="CDD" id="cd16936">
    <property type="entry name" value="HATPase_RsbW-like"/>
    <property type="match status" value="1"/>
</dbReference>
<dbReference type="InterPro" id="IPR003594">
    <property type="entry name" value="HATPase_dom"/>
</dbReference>
<name>A0A2Z4JAC8_9ACTN</name>
<dbReference type="NCBIfam" id="TIGR00229">
    <property type="entry name" value="sensory_box"/>
    <property type="match status" value="2"/>
</dbReference>
<feature type="domain" description="PAS" evidence="2">
    <location>
        <begin position="42"/>
        <end position="80"/>
    </location>
</feature>
<keyword evidence="1" id="KW-0378">Hydrolase</keyword>
<dbReference type="Pfam" id="PF00989">
    <property type="entry name" value="PAS"/>
    <property type="match status" value="1"/>
</dbReference>
<evidence type="ECO:0000259" key="2">
    <source>
        <dbReference type="PROSITE" id="PS50112"/>
    </source>
</evidence>
<dbReference type="InterPro" id="IPR013767">
    <property type="entry name" value="PAS_fold"/>
</dbReference>